<dbReference type="GeneID" id="112464135"/>
<evidence type="ECO:0000313" key="3">
    <source>
        <dbReference type="RefSeq" id="XP_024886718.1"/>
    </source>
</evidence>
<dbReference type="PANTHER" id="PTHR47027">
    <property type="entry name" value="REVERSE TRANSCRIPTASE DOMAIN-CONTAINING PROTEIN"/>
    <property type="match status" value="1"/>
</dbReference>
<accession>A0A6J1QXX5</accession>
<protein>
    <submittedName>
        <fullName evidence="3">Uncharacterized protein LOC112464135</fullName>
    </submittedName>
</protein>
<dbReference type="RefSeq" id="XP_024886718.1">
    <property type="nucleotide sequence ID" value="XM_025030950.1"/>
</dbReference>
<organism evidence="2 3">
    <name type="scientific">Temnothorax curvispinosus</name>
    <dbReference type="NCBI Taxonomy" id="300111"/>
    <lineage>
        <taxon>Eukaryota</taxon>
        <taxon>Metazoa</taxon>
        <taxon>Ecdysozoa</taxon>
        <taxon>Arthropoda</taxon>
        <taxon>Hexapoda</taxon>
        <taxon>Insecta</taxon>
        <taxon>Pterygota</taxon>
        <taxon>Neoptera</taxon>
        <taxon>Endopterygota</taxon>
        <taxon>Hymenoptera</taxon>
        <taxon>Apocrita</taxon>
        <taxon>Aculeata</taxon>
        <taxon>Formicoidea</taxon>
        <taxon>Formicidae</taxon>
        <taxon>Myrmicinae</taxon>
        <taxon>Temnothorax</taxon>
    </lineage>
</organism>
<reference evidence="3" key="1">
    <citation type="submission" date="2025-08" db="UniProtKB">
        <authorList>
            <consortium name="RefSeq"/>
        </authorList>
    </citation>
    <scope>IDENTIFICATION</scope>
    <source>
        <tissue evidence="3">Whole body</tissue>
    </source>
</reference>
<evidence type="ECO:0000313" key="2">
    <source>
        <dbReference type="Proteomes" id="UP000504618"/>
    </source>
</evidence>
<sequence length="363" mass="42865">MTEKVDDGRRGLVKGEKRKEERQAERIIQCWDEKSTRIFAERTEEISLSEEGLLEKWEELRDKMKRALAELCEKKREEWSKREIEELNGIRTESEVWKYINKERKIGDKVSEEISMEGWRQHFMGVLEGTDERILEEERRGGDDEEDLTDEETEKQIRRLKRGKAAGPDSIKSEAWKFYSTAYKIYAAVLAERLMKDVVEKQILPETQADFRKGRGVMDNIFILNHLVDRELNGAGKKVNAFFIDLKGAFDRVDRSVLWRVMGEREVRRELTERVKQIYQETHLEEELARGLVGGMRIGQGRIWTLAYANNIVLLAREEEALEKMIKRLEKYLRKRKLELNVGKSKILKFRRGGGVEREKDWL</sequence>
<feature type="region of interest" description="Disordered" evidence="1">
    <location>
        <begin position="137"/>
        <end position="164"/>
    </location>
</feature>
<dbReference type="PANTHER" id="PTHR47027:SF20">
    <property type="entry name" value="REVERSE TRANSCRIPTASE-LIKE PROTEIN WITH RNA-DIRECTED DNA POLYMERASE DOMAIN"/>
    <property type="match status" value="1"/>
</dbReference>
<gene>
    <name evidence="3" type="primary">LOC112464135</name>
</gene>
<name>A0A6J1QXX5_9HYME</name>
<evidence type="ECO:0000256" key="1">
    <source>
        <dbReference type="SAM" id="MobiDB-lite"/>
    </source>
</evidence>
<dbReference type="Proteomes" id="UP000504618">
    <property type="component" value="Unplaced"/>
</dbReference>
<dbReference type="OrthoDB" id="418748at2759"/>
<feature type="compositionally biased region" description="Acidic residues" evidence="1">
    <location>
        <begin position="143"/>
        <end position="153"/>
    </location>
</feature>
<keyword evidence="2" id="KW-1185">Reference proteome</keyword>
<dbReference type="CDD" id="cd01650">
    <property type="entry name" value="RT_nLTR_like"/>
    <property type="match status" value="1"/>
</dbReference>
<proteinExistence type="predicted"/>
<dbReference type="AlphaFoldDB" id="A0A6J1QXX5"/>
<feature type="region of interest" description="Disordered" evidence="1">
    <location>
        <begin position="1"/>
        <end position="20"/>
    </location>
</feature>